<reference evidence="1" key="1">
    <citation type="submission" date="2020-08" db="EMBL/GenBank/DDBJ databases">
        <title>Multicomponent nature underlies the extraordinary mechanical properties of spider dragline silk.</title>
        <authorList>
            <person name="Kono N."/>
            <person name="Nakamura H."/>
            <person name="Mori M."/>
            <person name="Yoshida Y."/>
            <person name="Ohtoshi R."/>
            <person name="Malay A.D."/>
            <person name="Moran D.A.P."/>
            <person name="Tomita M."/>
            <person name="Numata K."/>
            <person name="Arakawa K."/>
        </authorList>
    </citation>
    <scope>NUCLEOTIDE SEQUENCE</scope>
</reference>
<dbReference type="InterPro" id="IPR036397">
    <property type="entry name" value="RNaseH_sf"/>
</dbReference>
<keyword evidence="2" id="KW-1185">Reference proteome</keyword>
<dbReference type="GO" id="GO:0003676">
    <property type="term" value="F:nucleic acid binding"/>
    <property type="evidence" value="ECO:0007669"/>
    <property type="project" value="InterPro"/>
</dbReference>
<proteinExistence type="predicted"/>
<dbReference type="AlphaFoldDB" id="A0A8X6NEK6"/>
<evidence type="ECO:0000313" key="1">
    <source>
        <dbReference type="EMBL" id="GFT09497.1"/>
    </source>
</evidence>
<evidence type="ECO:0000313" key="2">
    <source>
        <dbReference type="Proteomes" id="UP000887013"/>
    </source>
</evidence>
<name>A0A8X6NEK6_NEPPI</name>
<comment type="caution">
    <text evidence="1">The sequence shown here is derived from an EMBL/GenBank/DDBJ whole genome shotgun (WGS) entry which is preliminary data.</text>
</comment>
<gene>
    <name evidence="1" type="ORF">NPIL_654141</name>
</gene>
<dbReference type="Proteomes" id="UP000887013">
    <property type="component" value="Unassembled WGS sequence"/>
</dbReference>
<sequence>MTKLLTMGQKQIVKNILGNVKGDSNFLKTVITGDESWANGYDPEIKKTILILETSIIPVAKRKTWQIHSNEVMLIFFFDSFGLVHHSSTRHKVKLLQWSPLPLS</sequence>
<dbReference type="EMBL" id="BMAW01103519">
    <property type="protein sequence ID" value="GFT09497.1"/>
    <property type="molecule type" value="Genomic_DNA"/>
</dbReference>
<organism evidence="1 2">
    <name type="scientific">Nephila pilipes</name>
    <name type="common">Giant wood spider</name>
    <name type="synonym">Nephila maculata</name>
    <dbReference type="NCBI Taxonomy" id="299642"/>
    <lineage>
        <taxon>Eukaryota</taxon>
        <taxon>Metazoa</taxon>
        <taxon>Ecdysozoa</taxon>
        <taxon>Arthropoda</taxon>
        <taxon>Chelicerata</taxon>
        <taxon>Arachnida</taxon>
        <taxon>Araneae</taxon>
        <taxon>Araneomorphae</taxon>
        <taxon>Entelegynae</taxon>
        <taxon>Araneoidea</taxon>
        <taxon>Nephilidae</taxon>
        <taxon>Nephila</taxon>
    </lineage>
</organism>
<accession>A0A8X6NEK6</accession>
<protein>
    <submittedName>
        <fullName evidence="1">Uncharacterized protein</fullName>
    </submittedName>
</protein>
<dbReference type="Gene3D" id="3.30.420.10">
    <property type="entry name" value="Ribonuclease H-like superfamily/Ribonuclease H"/>
    <property type="match status" value="1"/>
</dbReference>